<name>A0A8K0XSI8_9AGAR</name>
<accession>A0A8K0XSI8</accession>
<evidence type="ECO:0000313" key="3">
    <source>
        <dbReference type="Proteomes" id="UP000813824"/>
    </source>
</evidence>
<dbReference type="OrthoDB" id="2747681at2759"/>
<evidence type="ECO:0000313" key="2">
    <source>
        <dbReference type="EMBL" id="KAH8103966.1"/>
    </source>
</evidence>
<feature type="domain" description="F-box" evidence="1">
    <location>
        <begin position="4"/>
        <end position="49"/>
    </location>
</feature>
<reference evidence="2" key="1">
    <citation type="journal article" date="2021" name="New Phytol.">
        <title>Evolutionary innovations through gain and loss of genes in the ectomycorrhizal Boletales.</title>
        <authorList>
            <person name="Wu G."/>
            <person name="Miyauchi S."/>
            <person name="Morin E."/>
            <person name="Kuo A."/>
            <person name="Drula E."/>
            <person name="Varga T."/>
            <person name="Kohler A."/>
            <person name="Feng B."/>
            <person name="Cao Y."/>
            <person name="Lipzen A."/>
            <person name="Daum C."/>
            <person name="Hundley H."/>
            <person name="Pangilinan J."/>
            <person name="Johnson J."/>
            <person name="Barry K."/>
            <person name="LaButti K."/>
            <person name="Ng V."/>
            <person name="Ahrendt S."/>
            <person name="Min B."/>
            <person name="Choi I.G."/>
            <person name="Park H."/>
            <person name="Plett J.M."/>
            <person name="Magnuson J."/>
            <person name="Spatafora J.W."/>
            <person name="Nagy L.G."/>
            <person name="Henrissat B."/>
            <person name="Grigoriev I.V."/>
            <person name="Yang Z.L."/>
            <person name="Xu J."/>
            <person name="Martin F.M."/>
        </authorList>
    </citation>
    <scope>NUCLEOTIDE SEQUENCE</scope>
    <source>
        <strain evidence="2">KKN 215</strain>
    </source>
</reference>
<evidence type="ECO:0000259" key="1">
    <source>
        <dbReference type="PROSITE" id="PS50181"/>
    </source>
</evidence>
<sequence length="439" mass="49845">MSDSILTTRLPRELINNIVEGLDTRTIASLSCTSSGVREVVKPLLFRQLTIHTDHATHHLNHFIAFLKANPISTSDMALHVKTLTLLCNSPMPRSDVMRESITALDLDFVLSRLPSVQTLHLRLIPLRCCTSTPPSGWSNPRSLNELSITYVEFQPSRLRSPQDTFLELLGLFGSVKIMKLNAARIWDYDPGVTDSHPEPSTQVLRRRTSLNVERLFHVGEIRYSYLPTSTTTAPPPIVTSLMESPHCLSRMRTLDIDEDIAITNTLLRAIGHQLSHLHLRINSERAPFSEDTSPFDLDNCKNISSLNISVRLLSGDEPDVKANITRVIKTLEQSPESVTKIVVKCVFNHYRPSDAISPQEMGWKDVDEILGRHAQFESFVLIIRDTFRMNDGLVESIRERVLSRLAKRGILKVVRSYPTEQDDEEEWDYYDDHADMDL</sequence>
<protein>
    <recommendedName>
        <fullName evidence="1">F-box domain-containing protein</fullName>
    </recommendedName>
</protein>
<organism evidence="2 3">
    <name type="scientific">Cristinia sonorae</name>
    <dbReference type="NCBI Taxonomy" id="1940300"/>
    <lineage>
        <taxon>Eukaryota</taxon>
        <taxon>Fungi</taxon>
        <taxon>Dikarya</taxon>
        <taxon>Basidiomycota</taxon>
        <taxon>Agaricomycotina</taxon>
        <taxon>Agaricomycetes</taxon>
        <taxon>Agaricomycetidae</taxon>
        <taxon>Agaricales</taxon>
        <taxon>Pleurotineae</taxon>
        <taxon>Stephanosporaceae</taxon>
        <taxon>Cristinia</taxon>
    </lineage>
</organism>
<dbReference type="Proteomes" id="UP000813824">
    <property type="component" value="Unassembled WGS sequence"/>
</dbReference>
<dbReference type="InterPro" id="IPR001810">
    <property type="entry name" value="F-box_dom"/>
</dbReference>
<dbReference type="PROSITE" id="PS50181">
    <property type="entry name" value="FBOX"/>
    <property type="match status" value="1"/>
</dbReference>
<dbReference type="EMBL" id="JAEVFJ010000006">
    <property type="protein sequence ID" value="KAH8103966.1"/>
    <property type="molecule type" value="Genomic_DNA"/>
</dbReference>
<dbReference type="AlphaFoldDB" id="A0A8K0XSI8"/>
<comment type="caution">
    <text evidence="2">The sequence shown here is derived from an EMBL/GenBank/DDBJ whole genome shotgun (WGS) entry which is preliminary data.</text>
</comment>
<proteinExistence type="predicted"/>
<keyword evidence="3" id="KW-1185">Reference proteome</keyword>
<dbReference type="SUPFAM" id="SSF52047">
    <property type="entry name" value="RNI-like"/>
    <property type="match status" value="1"/>
</dbReference>
<gene>
    <name evidence="2" type="ORF">BXZ70DRAFT_1062498</name>
</gene>
<dbReference type="Pfam" id="PF00646">
    <property type="entry name" value="F-box"/>
    <property type="match status" value="1"/>
</dbReference>